<feature type="transmembrane region" description="Helical" evidence="1">
    <location>
        <begin position="69"/>
        <end position="88"/>
    </location>
</feature>
<keyword evidence="1" id="KW-1133">Transmembrane helix</keyword>
<dbReference type="Pfam" id="PF09578">
    <property type="entry name" value="Spore_YabQ"/>
    <property type="match status" value="1"/>
</dbReference>
<proteinExistence type="predicted"/>
<keyword evidence="1" id="KW-0472">Membrane</keyword>
<reference evidence="2 3" key="1">
    <citation type="submission" date="2020-08" db="EMBL/GenBank/DDBJ databases">
        <title>Genome public.</title>
        <authorList>
            <person name="Liu C."/>
            <person name="Sun Q."/>
        </authorList>
    </citation>
    <scope>NUCLEOTIDE SEQUENCE [LARGE SCALE GENOMIC DNA]</scope>
    <source>
        <strain evidence="2 3">NSJ-67</strain>
    </source>
</reference>
<dbReference type="NCBIfam" id="TIGR02893">
    <property type="entry name" value="spore_yabQ"/>
    <property type="match status" value="1"/>
</dbReference>
<dbReference type="InterPro" id="IPR019074">
    <property type="entry name" value="YabQ"/>
</dbReference>
<gene>
    <name evidence="2" type="ORF">H8S25_07390</name>
</gene>
<comment type="caution">
    <text evidence="2">The sequence shown here is derived from an EMBL/GenBank/DDBJ whole genome shotgun (WGS) entry which is preliminary data.</text>
</comment>
<keyword evidence="3" id="KW-1185">Reference proteome</keyword>
<sequence>MSGGVQFELQFFGKAFLCGLFLALLYDGIRLFRHLICHGKRAVAAEDLLYWLACGVLIFRMLYRENSGAVRGFAIAAVVLGMLLYLQFIKLLNKIRKKLHNSVK</sequence>
<name>A0ABR7GV03_9FIRM</name>
<feature type="transmembrane region" description="Helical" evidence="1">
    <location>
        <begin position="12"/>
        <end position="32"/>
    </location>
</feature>
<dbReference type="EMBL" id="JACOPJ010000006">
    <property type="protein sequence ID" value="MBC5698143.1"/>
    <property type="molecule type" value="Genomic_DNA"/>
</dbReference>
<keyword evidence="1" id="KW-0812">Transmembrane</keyword>
<protein>
    <submittedName>
        <fullName evidence="2">Spore cortex biosynthesis protein YabQ</fullName>
    </submittedName>
</protein>
<dbReference type="Proteomes" id="UP000615961">
    <property type="component" value="Unassembled WGS sequence"/>
</dbReference>
<accession>A0ABR7GV03</accession>
<evidence type="ECO:0000313" key="3">
    <source>
        <dbReference type="Proteomes" id="UP000615961"/>
    </source>
</evidence>
<organism evidence="2 3">
    <name type="scientific">Roseburia difficilis</name>
    <dbReference type="NCBI Taxonomy" id="2763060"/>
    <lineage>
        <taxon>Bacteria</taxon>
        <taxon>Bacillati</taxon>
        <taxon>Bacillota</taxon>
        <taxon>Clostridia</taxon>
        <taxon>Lachnospirales</taxon>
        <taxon>Lachnospiraceae</taxon>
        <taxon>Roseburia</taxon>
    </lineage>
</organism>
<evidence type="ECO:0000256" key="1">
    <source>
        <dbReference type="SAM" id="Phobius"/>
    </source>
</evidence>
<evidence type="ECO:0000313" key="2">
    <source>
        <dbReference type="EMBL" id="MBC5698143.1"/>
    </source>
</evidence>